<reference evidence="2" key="1">
    <citation type="submission" date="2020-08" db="EMBL/GenBank/DDBJ databases">
        <title>Genome sequencing and assembly of the red palm weevil Rhynchophorus ferrugineus.</title>
        <authorList>
            <person name="Dias G.B."/>
            <person name="Bergman C.M."/>
            <person name="Manee M."/>
        </authorList>
    </citation>
    <scope>NUCLEOTIDE SEQUENCE</scope>
    <source>
        <strain evidence="2">AA-2017</strain>
        <tissue evidence="2">Whole larva</tissue>
    </source>
</reference>
<feature type="compositionally biased region" description="Basic and acidic residues" evidence="1">
    <location>
        <begin position="7"/>
        <end position="36"/>
    </location>
</feature>
<accession>A0A834IXD0</accession>
<dbReference type="AlphaFoldDB" id="A0A834IXD0"/>
<dbReference type="Proteomes" id="UP000625711">
    <property type="component" value="Unassembled WGS sequence"/>
</dbReference>
<sequence length="383" mass="43643">MDVNPIEDEKGERNMRERGDKDSKPRSILFPRRDGTKWSSGEAPGTDGILVEVVKTVAITNTDRVREVMHFCLRHHQLPKGWKTTNLVLIQKPGTSSAKRRMLATTVTSSILYATPILGGILRYKFHEYMLERLNRALAIRITSAYRKLYGEAGRVLTGLPPIRLQVEERNKALTGHGLFGQYLHKIYKTENNNCWYCECENTPGYTLFVCPRWTALRVRANSECNCLVEVSNTAELLQGGEEQRESDEDVQRHHPEVMLMAVLGWQSSKRRVFSGLLHTTQSASVMLRHVDAPCHPILSVAALSSAMVSVPRWSPRYRRCRCDAVRTNLRAARRPRATARFHREPPGQYPAAETANRRIPSLPSDVHVQRTIRRSVHDYPVN</sequence>
<evidence type="ECO:0000313" key="2">
    <source>
        <dbReference type="EMBL" id="KAF7286863.1"/>
    </source>
</evidence>
<feature type="region of interest" description="Disordered" evidence="1">
    <location>
        <begin position="1"/>
        <end position="42"/>
    </location>
</feature>
<gene>
    <name evidence="2" type="ORF">GWI33_003917</name>
</gene>
<evidence type="ECO:0000256" key="1">
    <source>
        <dbReference type="SAM" id="MobiDB-lite"/>
    </source>
</evidence>
<organism evidence="2 3">
    <name type="scientific">Rhynchophorus ferrugineus</name>
    <name type="common">Red palm weevil</name>
    <name type="synonym">Curculio ferrugineus</name>
    <dbReference type="NCBI Taxonomy" id="354439"/>
    <lineage>
        <taxon>Eukaryota</taxon>
        <taxon>Metazoa</taxon>
        <taxon>Ecdysozoa</taxon>
        <taxon>Arthropoda</taxon>
        <taxon>Hexapoda</taxon>
        <taxon>Insecta</taxon>
        <taxon>Pterygota</taxon>
        <taxon>Neoptera</taxon>
        <taxon>Endopterygota</taxon>
        <taxon>Coleoptera</taxon>
        <taxon>Polyphaga</taxon>
        <taxon>Cucujiformia</taxon>
        <taxon>Curculionidae</taxon>
        <taxon>Dryophthorinae</taxon>
        <taxon>Rhynchophorus</taxon>
    </lineage>
</organism>
<protein>
    <recommendedName>
        <fullName evidence="4">Reverse transcriptase</fullName>
    </recommendedName>
</protein>
<name>A0A834IXD0_RHYFE</name>
<dbReference type="OrthoDB" id="6780105at2759"/>
<evidence type="ECO:0008006" key="4">
    <source>
        <dbReference type="Google" id="ProtNLM"/>
    </source>
</evidence>
<comment type="caution">
    <text evidence="2">The sequence shown here is derived from an EMBL/GenBank/DDBJ whole genome shotgun (WGS) entry which is preliminary data.</text>
</comment>
<evidence type="ECO:0000313" key="3">
    <source>
        <dbReference type="Proteomes" id="UP000625711"/>
    </source>
</evidence>
<keyword evidence="3" id="KW-1185">Reference proteome</keyword>
<proteinExistence type="predicted"/>
<dbReference type="EMBL" id="JAACXV010000020">
    <property type="protein sequence ID" value="KAF7286863.1"/>
    <property type="molecule type" value="Genomic_DNA"/>
</dbReference>